<evidence type="ECO:0000313" key="3">
    <source>
        <dbReference type="EMBL" id="EGT48944.1"/>
    </source>
</evidence>
<dbReference type="InterPro" id="IPR053222">
    <property type="entry name" value="Zygotic_Embryogenesis-Asso"/>
</dbReference>
<evidence type="ECO:0000259" key="2">
    <source>
        <dbReference type="Pfam" id="PF07735"/>
    </source>
</evidence>
<dbReference type="OrthoDB" id="5909482at2759"/>
<protein>
    <submittedName>
        <fullName evidence="3">Uncharacterized protein</fullName>
    </submittedName>
</protein>
<dbReference type="EMBL" id="GL379824">
    <property type="protein sequence ID" value="EGT48944.1"/>
    <property type="molecule type" value="Genomic_DNA"/>
</dbReference>
<dbReference type="STRING" id="135651.G0N0B2"/>
<dbReference type="PANTHER" id="PTHR22899">
    <property type="entry name" value="CYCLIN-RELATED F-BOX FAMILY"/>
    <property type="match status" value="1"/>
</dbReference>
<dbReference type="FunCoup" id="G0N0B2">
    <property type="interactions" value="1046"/>
</dbReference>
<dbReference type="InterPro" id="IPR001810">
    <property type="entry name" value="F-box_dom"/>
</dbReference>
<sequence length="343" mass="39577">MAATMNAPRFPLTELPVPCAKNVLQTMSPLQLVVYSLLSKKCKNHVNSINYPTEVMSIQFTQGLAIIIKIKQDILRVGFYEPHTQEEMENKKQLGTPKNVTIAIGRNETVVEECRWTTNQLGVKEWVEHLKFVFPNSNDIWLNFMQRSFRFDLDCVKKIFPNIPKLCIYHTGRFKYNQLILQKLLPTEVISIAPNCFRDSRIPQRILIQNFANVHYAQGPLTRIPLNDLLINNSKQIMAINSQISSKEFNKFLKLWIRGANPRIEFLSVLISDEFTEYISMKGITYQKMQERKCNLGCLKNVTLSGGLDVCRMDGTKATVGAFREDNRSWLIIIVWHDHCIVP</sequence>
<dbReference type="PANTHER" id="PTHR22899:SF0">
    <property type="entry name" value="F-BOX ASSOCIATED DOMAIN-CONTAINING PROTEIN-RELATED"/>
    <property type="match status" value="1"/>
</dbReference>
<dbReference type="Pfam" id="PF07735">
    <property type="entry name" value="FBA_2"/>
    <property type="match status" value="1"/>
</dbReference>
<dbReference type="InterPro" id="IPR012885">
    <property type="entry name" value="F-box_Sdz-33"/>
</dbReference>
<reference evidence="4" key="1">
    <citation type="submission" date="2011-07" db="EMBL/GenBank/DDBJ databases">
        <authorList>
            <consortium name="Caenorhabditis brenneri Sequencing and Analysis Consortium"/>
            <person name="Wilson R.K."/>
        </authorList>
    </citation>
    <scope>NUCLEOTIDE SEQUENCE [LARGE SCALE GENOMIC DNA]</scope>
    <source>
        <strain evidence="4">PB2801</strain>
    </source>
</reference>
<dbReference type="AlphaFoldDB" id="G0N0B2"/>
<name>G0N0B2_CAEBE</name>
<feature type="domain" description="Sdz-33 F-box" evidence="2">
    <location>
        <begin position="203"/>
        <end position="269"/>
    </location>
</feature>
<feature type="domain" description="F-box" evidence="1">
    <location>
        <begin position="13"/>
        <end position="50"/>
    </location>
</feature>
<dbReference type="HOGENOM" id="CLU_028840_1_2_1"/>
<dbReference type="eggNOG" id="ENOG502TJYM">
    <property type="taxonomic scope" value="Eukaryota"/>
</dbReference>
<accession>G0N0B2</accession>
<dbReference type="Pfam" id="PF00646">
    <property type="entry name" value="F-box"/>
    <property type="match status" value="1"/>
</dbReference>
<dbReference type="InParanoid" id="G0N0B2"/>
<keyword evidence="4" id="KW-1185">Reference proteome</keyword>
<proteinExistence type="predicted"/>
<gene>
    <name evidence="3" type="ORF">CAEBREN_13055</name>
</gene>
<evidence type="ECO:0000259" key="1">
    <source>
        <dbReference type="Pfam" id="PF00646"/>
    </source>
</evidence>
<evidence type="ECO:0000313" key="4">
    <source>
        <dbReference type="Proteomes" id="UP000008068"/>
    </source>
</evidence>
<organism evidence="4">
    <name type="scientific">Caenorhabditis brenneri</name>
    <name type="common">Nematode worm</name>
    <dbReference type="NCBI Taxonomy" id="135651"/>
    <lineage>
        <taxon>Eukaryota</taxon>
        <taxon>Metazoa</taxon>
        <taxon>Ecdysozoa</taxon>
        <taxon>Nematoda</taxon>
        <taxon>Chromadorea</taxon>
        <taxon>Rhabditida</taxon>
        <taxon>Rhabditina</taxon>
        <taxon>Rhabditomorpha</taxon>
        <taxon>Rhabditoidea</taxon>
        <taxon>Rhabditidae</taxon>
        <taxon>Peloderinae</taxon>
        <taxon>Caenorhabditis</taxon>
    </lineage>
</organism>
<dbReference type="OMA" id="WIRGANP"/>
<dbReference type="Proteomes" id="UP000008068">
    <property type="component" value="Unassembled WGS sequence"/>
</dbReference>